<evidence type="ECO:0000313" key="2">
    <source>
        <dbReference type="EMBL" id="NOU64077.1"/>
    </source>
</evidence>
<accession>A0ABX1X6N4</accession>
<gene>
    <name evidence="2" type="ORF">GC096_08575</name>
</gene>
<evidence type="ECO:0000259" key="1">
    <source>
        <dbReference type="Pfam" id="PF07833"/>
    </source>
</evidence>
<dbReference type="RefSeq" id="WP_171629812.1">
    <property type="nucleotide sequence ID" value="NZ_WHNY01000026.1"/>
</dbReference>
<reference evidence="2 3" key="1">
    <citation type="submission" date="2019-10" db="EMBL/GenBank/DDBJ databases">
        <title>Description of Paenibacillus humi sp. nov.</title>
        <authorList>
            <person name="Carlier A."/>
            <person name="Qi S."/>
        </authorList>
    </citation>
    <scope>NUCLEOTIDE SEQUENCE [LARGE SCALE GENOMIC DNA]</scope>
    <source>
        <strain evidence="2 3">LMG 31461</strain>
    </source>
</reference>
<evidence type="ECO:0000313" key="3">
    <source>
        <dbReference type="Proteomes" id="UP000653578"/>
    </source>
</evidence>
<name>A0ABX1X6N4_9BACL</name>
<dbReference type="SUPFAM" id="SSF55383">
    <property type="entry name" value="Copper amine oxidase, domain N"/>
    <property type="match status" value="1"/>
</dbReference>
<dbReference type="InterPro" id="IPR012854">
    <property type="entry name" value="Cu_amine_oxidase-like_N"/>
</dbReference>
<protein>
    <recommendedName>
        <fullName evidence="1">Copper amine oxidase-like N-terminal domain-containing protein</fullName>
    </recommendedName>
</protein>
<feature type="domain" description="Copper amine oxidase-like N-terminal" evidence="1">
    <location>
        <begin position="3"/>
        <end position="43"/>
    </location>
</feature>
<dbReference type="EMBL" id="WHNY01000026">
    <property type="protein sequence ID" value="NOU64077.1"/>
    <property type="molecule type" value="Genomic_DNA"/>
</dbReference>
<comment type="caution">
    <text evidence="2">The sequence shown here is derived from an EMBL/GenBank/DDBJ whole genome shotgun (WGS) entry which is preliminary data.</text>
</comment>
<dbReference type="Proteomes" id="UP000653578">
    <property type="component" value="Unassembled WGS sequence"/>
</dbReference>
<proteinExistence type="predicted"/>
<dbReference type="InterPro" id="IPR036582">
    <property type="entry name" value="Mao_N_sf"/>
</dbReference>
<keyword evidence="3" id="KW-1185">Reference proteome</keyword>
<dbReference type="Gene3D" id="3.30.457.10">
    <property type="entry name" value="Copper amine oxidase-like, N-terminal domain"/>
    <property type="match status" value="1"/>
</dbReference>
<organism evidence="2 3">
    <name type="scientific">Paenibacillus plantarum</name>
    <dbReference type="NCBI Taxonomy" id="2654975"/>
    <lineage>
        <taxon>Bacteria</taxon>
        <taxon>Bacillati</taxon>
        <taxon>Bacillota</taxon>
        <taxon>Bacilli</taxon>
        <taxon>Bacillales</taxon>
        <taxon>Paenibacillaceae</taxon>
        <taxon>Paenibacillus</taxon>
    </lineage>
</organism>
<sequence length="43" mass="4966">MFFEVKPQLYQNTTMVPLRFITETLGATLDWDDATSTINIKTN</sequence>
<dbReference type="Pfam" id="PF07833">
    <property type="entry name" value="Cu_amine_oxidN1"/>
    <property type="match status" value="1"/>
</dbReference>